<feature type="compositionally biased region" description="Basic and acidic residues" evidence="1">
    <location>
        <begin position="534"/>
        <end position="543"/>
    </location>
</feature>
<dbReference type="InterPro" id="IPR024047">
    <property type="entry name" value="MM3350-like_sf"/>
</dbReference>
<keyword evidence="3" id="KW-1185">Reference proteome</keyword>
<dbReference type="EMBL" id="JARVLH010000006">
    <property type="protein sequence ID" value="MEX5285937.1"/>
    <property type="molecule type" value="Genomic_DNA"/>
</dbReference>
<dbReference type="Gene3D" id="3.10.290.30">
    <property type="entry name" value="MM3350-like"/>
    <property type="match status" value="1"/>
</dbReference>
<dbReference type="SUPFAM" id="SSF159941">
    <property type="entry name" value="MM3350-like"/>
    <property type="match status" value="1"/>
</dbReference>
<dbReference type="Proteomes" id="UP001559623">
    <property type="component" value="Unassembled WGS sequence"/>
</dbReference>
<organism evidence="2 3">
    <name type="scientific">Selenomonas sputigena</name>
    <dbReference type="NCBI Taxonomy" id="69823"/>
    <lineage>
        <taxon>Bacteria</taxon>
        <taxon>Bacillati</taxon>
        <taxon>Bacillota</taxon>
        <taxon>Negativicutes</taxon>
        <taxon>Selenomonadales</taxon>
        <taxon>Selenomonadaceae</taxon>
        <taxon>Selenomonas</taxon>
    </lineage>
</organism>
<accession>A0ABV3X6V8</accession>
<name>A0ABV3X6V8_9FIRM</name>
<protein>
    <submittedName>
        <fullName evidence="2">Uncharacterized protein</fullName>
    </submittedName>
</protein>
<gene>
    <name evidence="2" type="ORF">QCO44_09915</name>
</gene>
<evidence type="ECO:0000256" key="1">
    <source>
        <dbReference type="SAM" id="MobiDB-lite"/>
    </source>
</evidence>
<comment type="caution">
    <text evidence="2">The sequence shown here is derived from an EMBL/GenBank/DDBJ whole genome shotgun (WGS) entry which is preliminary data.</text>
</comment>
<dbReference type="RefSeq" id="WP_368847658.1">
    <property type="nucleotide sequence ID" value="NZ_CP194411.1"/>
</dbReference>
<reference evidence="2 3" key="1">
    <citation type="submission" date="2023-04" db="EMBL/GenBank/DDBJ databases">
        <title>Genome Sequence of Selenomonas sputigena ATCC 33150.</title>
        <authorList>
            <person name="Miller D.P."/>
            <person name="Anvari S."/>
            <person name="Polson S.W."/>
            <person name="Macdonald M."/>
            <person name="Mcdowell J.V."/>
        </authorList>
    </citation>
    <scope>NUCLEOTIDE SEQUENCE [LARGE SCALE GENOMIC DNA]</scope>
    <source>
        <strain evidence="2 3">ATCC 33150</strain>
    </source>
</reference>
<feature type="compositionally biased region" description="Basic and acidic residues" evidence="1">
    <location>
        <begin position="558"/>
        <end position="568"/>
    </location>
</feature>
<sequence length="568" mass="64303">MKAYRLEVILRGRGPEVRRRILVPSELTFSQLALVLDLSIGWGTEWSSMYSLPDRDLVFAETEGVKRRGMYDAAYSYIANYIEETEGFVYLCFTEAGEKHYADVFLEKAVEPWKGRAPEVLEWDGLYPAQKNKGAKGKKSPCSMAQANEYLASWCRIDRRRYDFRTKKELLEDVKAGKLGFFTRRRTGERAHMSPDSVVLGAVMKQGIADASDEERMPPTLALMLEGFPKDELLTMAEGKGLAARQGTRKQALIEMLANHMLQPAVLENYFVCLGDAELLTVQRFFADPDRFADKAGDSFEILSTAGYIAETLEGEAVMARETAEALLPLVAGTSPELYEKRRRRSWLLDCVLAANVLYGVTPLEVLVRLYGQGNVGKLSPEELRKELQAVPPEFRAGSLRRGKAFVAAGIDEEEIAVILDEQGDGDFYIPSTQEIPIFARGDGLTQAEDNEALYSFFEEELGYDEEEAEDVMRRILWSFLAGAPVSFVRELLKGDGFLDGVKKEQDVMLRRLMNRMHDNTRSVANRGFTVNELKERQREKRERKAQRKKTAQQKVVFLKDRNKGKSD</sequence>
<proteinExistence type="predicted"/>
<evidence type="ECO:0000313" key="2">
    <source>
        <dbReference type="EMBL" id="MEX5285937.1"/>
    </source>
</evidence>
<feature type="region of interest" description="Disordered" evidence="1">
    <location>
        <begin position="534"/>
        <end position="568"/>
    </location>
</feature>
<evidence type="ECO:0000313" key="3">
    <source>
        <dbReference type="Proteomes" id="UP001559623"/>
    </source>
</evidence>